<keyword evidence="3 6" id="KW-0808">Transferase</keyword>
<dbReference type="InterPro" id="IPR004167">
    <property type="entry name" value="PSBD"/>
</dbReference>
<feature type="domain" description="Peripheral subunit-binding (PSBD)" evidence="9">
    <location>
        <begin position="281"/>
        <end position="318"/>
    </location>
</feature>
<dbReference type="NCBIfam" id="TIGR02927">
    <property type="entry name" value="SucB_Actino"/>
    <property type="match status" value="1"/>
</dbReference>
<dbReference type="AlphaFoldDB" id="A0A5N0TQP8"/>
<dbReference type="PANTHER" id="PTHR43178:SF5">
    <property type="entry name" value="LIPOAMIDE ACYLTRANSFERASE COMPONENT OF BRANCHED-CHAIN ALPHA-KETO ACID DEHYDROGENASE COMPLEX, MITOCHONDRIAL"/>
    <property type="match status" value="1"/>
</dbReference>
<evidence type="ECO:0000256" key="4">
    <source>
        <dbReference type="ARBA" id="ARBA00022823"/>
    </source>
</evidence>
<dbReference type="CDD" id="cd06849">
    <property type="entry name" value="lipoyl_domain"/>
    <property type="match status" value="2"/>
</dbReference>
<comment type="caution">
    <text evidence="10">The sequence shown here is derived from an EMBL/GenBank/DDBJ whole genome shotgun (WGS) entry which is preliminary data.</text>
</comment>
<dbReference type="Pfam" id="PF02817">
    <property type="entry name" value="E3_binding"/>
    <property type="match status" value="1"/>
</dbReference>
<feature type="compositionally biased region" description="Low complexity" evidence="7">
    <location>
        <begin position="82"/>
        <end position="92"/>
    </location>
</feature>
<dbReference type="RefSeq" id="WP_150891573.1">
    <property type="nucleotide sequence ID" value="NZ_VYUY01000003.1"/>
</dbReference>
<keyword evidence="5 6" id="KW-0012">Acyltransferase</keyword>
<dbReference type="GO" id="GO:0005737">
    <property type="term" value="C:cytoplasm"/>
    <property type="evidence" value="ECO:0007669"/>
    <property type="project" value="TreeGrafter"/>
</dbReference>
<evidence type="ECO:0000256" key="2">
    <source>
        <dbReference type="ARBA" id="ARBA00007317"/>
    </source>
</evidence>
<protein>
    <recommendedName>
        <fullName evidence="6">Dihydrolipoamide acetyltransferase component of pyruvate dehydrogenase complex</fullName>
        <ecNumber evidence="6">2.3.1.-</ecNumber>
    </recommendedName>
</protein>
<comment type="cofactor">
    <cofactor evidence="1 6">
        <name>(R)-lipoate</name>
        <dbReference type="ChEBI" id="CHEBI:83088"/>
    </cofactor>
</comment>
<comment type="similarity">
    <text evidence="2 6">Belongs to the 2-oxoacid dehydrogenase family.</text>
</comment>
<dbReference type="GO" id="GO:0031405">
    <property type="term" value="F:lipoic acid binding"/>
    <property type="evidence" value="ECO:0007669"/>
    <property type="project" value="TreeGrafter"/>
</dbReference>
<dbReference type="EC" id="2.3.1.-" evidence="6"/>
<dbReference type="InterPro" id="IPR036625">
    <property type="entry name" value="E3-bd_dom_sf"/>
</dbReference>
<keyword evidence="4 6" id="KW-0450">Lipoyl</keyword>
<dbReference type="InterPro" id="IPR000089">
    <property type="entry name" value="Biotin_lipoyl"/>
</dbReference>
<feature type="domain" description="Lipoyl-binding" evidence="8">
    <location>
        <begin position="128"/>
        <end position="203"/>
    </location>
</feature>
<gene>
    <name evidence="10" type="primary">sucB</name>
    <name evidence="10" type="ORF">F6B40_00530</name>
</gene>
<dbReference type="PROSITE" id="PS00189">
    <property type="entry name" value="LIPOYL"/>
    <property type="match status" value="2"/>
</dbReference>
<dbReference type="InterPro" id="IPR014276">
    <property type="entry name" value="2-oxoglutarate_DH_E2"/>
</dbReference>
<name>A0A5N0TQP8_9MICO</name>
<dbReference type="InterPro" id="IPR001078">
    <property type="entry name" value="2-oxoacid_DH_actylTfrase"/>
</dbReference>
<feature type="compositionally biased region" description="Low complexity" evidence="7">
    <location>
        <begin position="206"/>
        <end position="252"/>
    </location>
</feature>
<dbReference type="PANTHER" id="PTHR43178">
    <property type="entry name" value="DIHYDROLIPOAMIDE ACETYLTRANSFERASE COMPONENT OF PYRUVATE DEHYDROGENASE COMPLEX"/>
    <property type="match status" value="1"/>
</dbReference>
<dbReference type="PROSITE" id="PS51826">
    <property type="entry name" value="PSBD"/>
    <property type="match status" value="1"/>
</dbReference>
<evidence type="ECO:0000256" key="1">
    <source>
        <dbReference type="ARBA" id="ARBA00001938"/>
    </source>
</evidence>
<feature type="domain" description="Lipoyl-binding" evidence="8">
    <location>
        <begin position="2"/>
        <end position="77"/>
    </location>
</feature>
<keyword evidence="11" id="KW-1185">Reference proteome</keyword>
<sequence>MSTSVVLPALGESVTEGTVTRWLKNVGDTVEADEGLLEISTDKVDTEIPSPISGVIEEILVQEDETVEVGAILAKIGDGSGASAPSEPAAEQPAEEQPAEAPAAPQEAPAEPAAAEQPAAAAPAASGGRDVVLPELGESVTEGTVTRWLKEIGDEVAVDEPLLEISTDKVDTEIPAPFAGVLQEILVQEDETVAVGSALARIGDGAPAPQEAPAQQAPAEQAPAQEAPAQEAPAQEAPAPAQEAPAPAAEKPAPAEPEKPAAPAPAAQAAPASSDEDGVSYVTPLVRRLAQQQGVDLSTIKGSGVGGRIRKEDVLKAAEAPAAPAAAPAAPAAQALEVSPLRGTTQPMSRLRKVLAERAVASMQSTAQLTTVVEVDVTKLASYRDEVKVAFQEKTGDKLSFLPFFALAAAEALKAYPVINATVDGDKIVYPASENLSIAVDTERGLLTPVVRDAGDKSIAQIAHEIADLAARTRSNKLKPDELAGGTFTLTNTGSRGALFDTPVVFLPQSAILGTGIVVKRPGVVTVDGKDAFSVRSYVYLALSYDHRVIDGADAARFLSAVKARLEAAEFAGQLGV</sequence>
<accession>A0A5N0TQP8</accession>
<evidence type="ECO:0000256" key="7">
    <source>
        <dbReference type="SAM" id="MobiDB-lite"/>
    </source>
</evidence>
<reference evidence="11" key="1">
    <citation type="submission" date="2019-09" db="EMBL/GenBank/DDBJ databases">
        <title>Mumia zhuanghuii sp. nov. isolated from the intestinal contents of plateau pika (Ochotona curzoniae) in the Qinghai-Tibet plateau of China.</title>
        <authorList>
            <person name="Tian Z."/>
        </authorList>
    </citation>
    <scope>NUCLEOTIDE SEQUENCE [LARGE SCALE GENOMIC DNA]</scope>
    <source>
        <strain evidence="11">L-033</strain>
    </source>
</reference>
<dbReference type="PROSITE" id="PS50968">
    <property type="entry name" value="BIOTINYL_LIPOYL"/>
    <property type="match status" value="2"/>
</dbReference>
<feature type="region of interest" description="Disordered" evidence="7">
    <location>
        <begin position="78"/>
        <end position="130"/>
    </location>
</feature>
<evidence type="ECO:0000313" key="11">
    <source>
        <dbReference type="Proteomes" id="UP000326838"/>
    </source>
</evidence>
<feature type="compositionally biased region" description="Low complexity" evidence="7">
    <location>
        <begin position="99"/>
        <end position="126"/>
    </location>
</feature>
<dbReference type="Pfam" id="PF00198">
    <property type="entry name" value="2-oxoacid_dh"/>
    <property type="match status" value="1"/>
</dbReference>
<dbReference type="EMBL" id="VYUY01000003">
    <property type="protein sequence ID" value="KAA9135719.1"/>
    <property type="molecule type" value="Genomic_DNA"/>
</dbReference>
<evidence type="ECO:0000256" key="3">
    <source>
        <dbReference type="ARBA" id="ARBA00022679"/>
    </source>
</evidence>
<dbReference type="SUPFAM" id="SSF47005">
    <property type="entry name" value="Peripheral subunit-binding domain of 2-oxo acid dehydrogenase complex"/>
    <property type="match status" value="1"/>
</dbReference>
<evidence type="ECO:0000259" key="8">
    <source>
        <dbReference type="PROSITE" id="PS50968"/>
    </source>
</evidence>
<dbReference type="InterPro" id="IPR050743">
    <property type="entry name" value="2-oxoacid_DH_E2_comp"/>
</dbReference>
<dbReference type="InterPro" id="IPR023213">
    <property type="entry name" value="CAT-like_dom_sf"/>
</dbReference>
<dbReference type="FunFam" id="3.30.559.10:FF:000007">
    <property type="entry name" value="Dihydrolipoamide acetyltransferase component of pyruvate dehydrogenase complex"/>
    <property type="match status" value="1"/>
</dbReference>
<dbReference type="InterPro" id="IPR011053">
    <property type="entry name" value="Single_hybrid_motif"/>
</dbReference>
<dbReference type="Pfam" id="PF00364">
    <property type="entry name" value="Biotin_lipoyl"/>
    <property type="match status" value="2"/>
</dbReference>
<proteinExistence type="inferred from homology"/>
<feature type="region of interest" description="Disordered" evidence="7">
    <location>
        <begin position="204"/>
        <end position="278"/>
    </location>
</feature>
<dbReference type="Proteomes" id="UP000326838">
    <property type="component" value="Unassembled WGS sequence"/>
</dbReference>
<dbReference type="SUPFAM" id="SSF52777">
    <property type="entry name" value="CoA-dependent acyltransferases"/>
    <property type="match status" value="1"/>
</dbReference>
<evidence type="ECO:0000256" key="6">
    <source>
        <dbReference type="RuleBase" id="RU003423"/>
    </source>
</evidence>
<dbReference type="Gene3D" id="4.10.320.10">
    <property type="entry name" value="E3-binding domain"/>
    <property type="match status" value="1"/>
</dbReference>
<evidence type="ECO:0000313" key="10">
    <source>
        <dbReference type="EMBL" id="KAA9135719.1"/>
    </source>
</evidence>
<dbReference type="GO" id="GO:0016407">
    <property type="term" value="F:acetyltransferase activity"/>
    <property type="evidence" value="ECO:0007669"/>
    <property type="project" value="TreeGrafter"/>
</dbReference>
<dbReference type="Gene3D" id="2.40.50.100">
    <property type="match status" value="2"/>
</dbReference>
<organism evidence="10 11">
    <name type="scientific">Microbacterium caowuchunii</name>
    <dbReference type="NCBI Taxonomy" id="2614638"/>
    <lineage>
        <taxon>Bacteria</taxon>
        <taxon>Bacillati</taxon>
        <taxon>Actinomycetota</taxon>
        <taxon>Actinomycetes</taxon>
        <taxon>Micrococcales</taxon>
        <taxon>Microbacteriaceae</taxon>
        <taxon>Microbacterium</taxon>
    </lineage>
</organism>
<evidence type="ECO:0000259" key="9">
    <source>
        <dbReference type="PROSITE" id="PS51826"/>
    </source>
</evidence>
<dbReference type="InterPro" id="IPR003016">
    <property type="entry name" value="2-oxoA_DH_lipoyl-BS"/>
</dbReference>
<evidence type="ECO:0000256" key="5">
    <source>
        <dbReference type="ARBA" id="ARBA00023315"/>
    </source>
</evidence>
<dbReference type="Gene3D" id="3.30.559.10">
    <property type="entry name" value="Chloramphenicol acetyltransferase-like domain"/>
    <property type="match status" value="1"/>
</dbReference>
<dbReference type="SUPFAM" id="SSF51230">
    <property type="entry name" value="Single hybrid motif"/>
    <property type="match status" value="2"/>
</dbReference>